<name>A0A7G6E4Z4_THEFR</name>
<evidence type="ECO:0000256" key="1">
    <source>
        <dbReference type="SAM" id="SignalP"/>
    </source>
</evidence>
<dbReference type="SMART" id="SM00635">
    <property type="entry name" value="BID_2"/>
    <property type="match status" value="6"/>
</dbReference>
<protein>
    <recommendedName>
        <fullName evidence="2">BIG2 domain-containing protein</fullName>
    </recommendedName>
</protein>
<dbReference type="KEGG" id="tfr:BR63_13035"/>
<accession>A0A7G6E4Z4</accession>
<feature type="domain" description="BIG2" evidence="2">
    <location>
        <begin position="25"/>
        <end position="105"/>
    </location>
</feature>
<feature type="domain" description="BIG2" evidence="2">
    <location>
        <begin position="553"/>
        <end position="640"/>
    </location>
</feature>
<reference evidence="3 4" key="1">
    <citation type="journal article" date="2019" name="Front. Microbiol.">
        <title>Thermoanaerosceptrum fracticalcis gen. nov. sp. nov., a Novel Fumarate-Fermenting Microorganism From a Deep Fractured Carbonate Aquifer of the US Great Basin.</title>
        <authorList>
            <person name="Hamilton-Brehm S.D."/>
            <person name="Stewart L.E."/>
            <person name="Zavarin M."/>
            <person name="Caldwell M."/>
            <person name="Lawson P.A."/>
            <person name="Onstott T.C."/>
            <person name="Grzymski J."/>
            <person name="Neveux I."/>
            <person name="Lollar B.S."/>
            <person name="Russell C.E."/>
            <person name="Moser D.P."/>
        </authorList>
    </citation>
    <scope>NUCLEOTIDE SEQUENCE [LARGE SCALE GENOMIC DNA]</scope>
    <source>
        <strain evidence="3 4">DRI-13</strain>
    </source>
</reference>
<dbReference type="Proteomes" id="UP000515847">
    <property type="component" value="Chromosome"/>
</dbReference>
<dbReference type="Gene3D" id="2.60.40.1080">
    <property type="match status" value="7"/>
</dbReference>
<dbReference type="RefSeq" id="WP_034422656.1">
    <property type="nucleotide sequence ID" value="NZ_CP045798.1"/>
</dbReference>
<gene>
    <name evidence="3" type="ORF">BR63_13035</name>
</gene>
<dbReference type="AlphaFoldDB" id="A0A7G6E4Z4"/>
<dbReference type="EMBL" id="CP045798">
    <property type="protein sequence ID" value="QNB47148.1"/>
    <property type="molecule type" value="Genomic_DNA"/>
</dbReference>
<dbReference type="InterPro" id="IPR003343">
    <property type="entry name" value="Big_2"/>
</dbReference>
<feature type="domain" description="BIG2" evidence="2">
    <location>
        <begin position="286"/>
        <end position="372"/>
    </location>
</feature>
<sequence>MKKIFLILLLMLLVLPAVPLFAEPNLVSLTINEELVPGPNDIYLTVTGILSNGVTQQIREGLSWSSSDTSIAEVSWSGRVHFTGKGGPVTITVFKNGVSGKKTVTVNPWPESIDIETTLVYSENPYRLLVKGRFSDGETRYFGPHDGVQWHSSNPWVAWVNSQGVVTFSGEEGYVSIKATVGKYSDSVNTTVSESEKDNKWRKGIKIKEDIKYSSTPQKLTLVAVMTDETEEEIPAGGADWSSSNSEIAVVDSEGTIKFTGKPGFTKITVSYGGYSYEKLVSVERFLEKVTINESLNYTPSWEKVPLPLTVTARYNDGSEFIQSTGLTWSTDNIKVAAVSESGVLTFTGEPGKVTVKVSGKGFDNKSIEDAVTVEVKAYEKPVPQRLFMDLNPFPSSEPLTPRAFCIYSDGSIRDVTTLANWFSSTPETASVYKGQIYITPNPGPVKVGVTYGGLSDEASGYVDLLPGNKARIYQLRIKERGLAFTYKPVKLTGLALAGDGSAKDVTGKLKWRSSQPLVARVSQSGVVTFTGRTGKTKIIAEGYGLRDEILLEVTPAETLPRVEKIEITGDLSRWANPLKATAVYNNGTSKDVSREAVWNTSNRNVAVVAADGTVMFLKGPAPVVIKASFGGVEASISRK</sequence>
<dbReference type="SUPFAM" id="SSF49373">
    <property type="entry name" value="Invasin/intimin cell-adhesion fragments"/>
    <property type="match status" value="5"/>
</dbReference>
<feature type="chain" id="PRO_5028811361" description="BIG2 domain-containing protein" evidence="1">
    <location>
        <begin position="23"/>
        <end position="640"/>
    </location>
</feature>
<evidence type="ECO:0000313" key="3">
    <source>
        <dbReference type="EMBL" id="QNB47148.1"/>
    </source>
</evidence>
<keyword evidence="1" id="KW-0732">Signal</keyword>
<evidence type="ECO:0000313" key="4">
    <source>
        <dbReference type="Proteomes" id="UP000515847"/>
    </source>
</evidence>
<feature type="domain" description="BIG2" evidence="2">
    <location>
        <begin position="484"/>
        <end position="552"/>
    </location>
</feature>
<dbReference type="Pfam" id="PF02368">
    <property type="entry name" value="Big_2"/>
    <property type="match status" value="1"/>
</dbReference>
<organism evidence="3 4">
    <name type="scientific">Thermanaerosceptrum fracticalcis</name>
    <dbReference type="NCBI Taxonomy" id="1712410"/>
    <lineage>
        <taxon>Bacteria</taxon>
        <taxon>Bacillati</taxon>
        <taxon>Bacillota</taxon>
        <taxon>Clostridia</taxon>
        <taxon>Eubacteriales</taxon>
        <taxon>Peptococcaceae</taxon>
        <taxon>Thermanaerosceptrum</taxon>
    </lineage>
</organism>
<feature type="domain" description="BIG2" evidence="2">
    <location>
        <begin position="109"/>
        <end position="191"/>
    </location>
</feature>
<evidence type="ECO:0000259" key="2">
    <source>
        <dbReference type="SMART" id="SM00635"/>
    </source>
</evidence>
<dbReference type="InterPro" id="IPR008964">
    <property type="entry name" value="Invasin/intimin_cell_adhesion"/>
</dbReference>
<feature type="signal peptide" evidence="1">
    <location>
        <begin position="1"/>
        <end position="22"/>
    </location>
</feature>
<feature type="domain" description="BIG2" evidence="2">
    <location>
        <begin position="209"/>
        <end position="282"/>
    </location>
</feature>
<proteinExistence type="predicted"/>
<dbReference type="OrthoDB" id="1751034at2"/>
<keyword evidence="4" id="KW-1185">Reference proteome</keyword>